<dbReference type="InterPro" id="IPR012460">
    <property type="entry name" value="DUF1667"/>
</dbReference>
<dbReference type="PANTHER" id="PTHR39450">
    <property type="entry name" value="MOLYBDOPTERIN OXIDOREDUCTASE, 4FE-4S CLUSTER-BINDING SUBUNIT"/>
    <property type="match status" value="1"/>
</dbReference>
<dbReference type="Pfam" id="PF07892">
    <property type="entry name" value="DUF1667"/>
    <property type="match status" value="1"/>
</dbReference>
<keyword evidence="2" id="KW-1185">Reference proteome</keyword>
<name>A0AAE3AR14_9FIRM</name>
<gene>
    <name evidence="1" type="ORF">LKD32_02220</name>
</gene>
<dbReference type="Gene3D" id="3.10.530.10">
    <property type="entry name" value="CPE0013-like"/>
    <property type="match status" value="1"/>
</dbReference>
<comment type="caution">
    <text evidence="1">The sequence shown here is derived from an EMBL/GenBank/DDBJ whole genome shotgun (WGS) entry which is preliminary data.</text>
</comment>
<evidence type="ECO:0000313" key="1">
    <source>
        <dbReference type="EMBL" id="MCC2163707.1"/>
    </source>
</evidence>
<sequence>MNRVFTCILCPNGCEIEVDYEGTTLHSVSGNLCPKGKEYVTQELVCPKRNIATSVLVEGGELPLVSVRLTAPIPREEIFHVVEEIRRQCLTAPVYAGTVILPNVLGLGADVIATKTIARARGLAGITESKT</sequence>
<dbReference type="PANTHER" id="PTHR39450:SF1">
    <property type="entry name" value="DUF1667 DOMAIN-CONTAINING PROTEIN"/>
    <property type="match status" value="1"/>
</dbReference>
<dbReference type="SUPFAM" id="SSF160148">
    <property type="entry name" value="CPE0013-like"/>
    <property type="match status" value="1"/>
</dbReference>
<reference evidence="1" key="1">
    <citation type="submission" date="2021-10" db="EMBL/GenBank/DDBJ databases">
        <title>Anaerobic single-cell dispensing facilitates the cultivation of human gut bacteria.</title>
        <authorList>
            <person name="Afrizal A."/>
        </authorList>
    </citation>
    <scope>NUCLEOTIDE SEQUENCE</scope>
    <source>
        <strain evidence="1">CLA-AA-H274</strain>
    </source>
</reference>
<accession>A0AAE3AR14</accession>
<dbReference type="EMBL" id="JAJEPU010000004">
    <property type="protein sequence ID" value="MCC2163707.1"/>
    <property type="molecule type" value="Genomic_DNA"/>
</dbReference>
<dbReference type="AlphaFoldDB" id="A0AAE3AR14"/>
<protein>
    <submittedName>
        <fullName evidence="1">DUF1667 domain-containing protein</fullName>
    </submittedName>
</protein>
<dbReference type="Proteomes" id="UP001198962">
    <property type="component" value="Unassembled WGS sequence"/>
</dbReference>
<evidence type="ECO:0000313" key="2">
    <source>
        <dbReference type="Proteomes" id="UP001198962"/>
    </source>
</evidence>
<dbReference type="InterPro" id="IPR036593">
    <property type="entry name" value="CPE0013-like_sf"/>
</dbReference>
<organism evidence="1 2">
    <name type="scientific">Brotaphodocola catenula</name>
    <dbReference type="NCBI Taxonomy" id="2885361"/>
    <lineage>
        <taxon>Bacteria</taxon>
        <taxon>Bacillati</taxon>
        <taxon>Bacillota</taxon>
        <taxon>Clostridia</taxon>
        <taxon>Lachnospirales</taxon>
        <taxon>Lachnospiraceae</taxon>
        <taxon>Brotaphodocola</taxon>
    </lineage>
</organism>
<proteinExistence type="predicted"/>
<dbReference type="RefSeq" id="WP_177977380.1">
    <property type="nucleotide sequence ID" value="NZ_JAJEPU010000004.1"/>
</dbReference>